<dbReference type="VEuPathDB" id="FungiDB:BO78DRAFT_419991"/>
<proteinExistence type="predicted"/>
<keyword evidence="2" id="KW-1185">Reference proteome</keyword>
<evidence type="ECO:0000313" key="1">
    <source>
        <dbReference type="EMBL" id="PYI05133.1"/>
    </source>
</evidence>
<dbReference type="OrthoDB" id="4496615at2759"/>
<gene>
    <name evidence="1" type="ORF">BO78DRAFT_419991</name>
</gene>
<accession>A0A319FER9</accession>
<sequence>MGDHVGEVMTINGRNYTITNILSEKHKPEFHELWAVYEATIAETRQRFALKARYQLRAPVTSERDLVAENKMAMDNFNDEHRALRECQESGSTPRFFGHAEFTDGSNPFYRRGYVRVIAMSLARGTSVVEIPTLRDQDHVRAAIREKLTETLEYVRLRGWTFYQPETEQIFYDSSTRSICLVGFSRAGKETLDPSREPPITQTSIDVVAFGLGWRRE</sequence>
<evidence type="ECO:0000313" key="2">
    <source>
        <dbReference type="Proteomes" id="UP000248423"/>
    </source>
</evidence>
<protein>
    <submittedName>
        <fullName evidence="1">Uncharacterized protein</fullName>
    </submittedName>
</protein>
<reference evidence="1 2" key="1">
    <citation type="submission" date="2018-02" db="EMBL/GenBank/DDBJ databases">
        <title>The genomes of Aspergillus section Nigri reveals drivers in fungal speciation.</title>
        <authorList>
            <consortium name="DOE Joint Genome Institute"/>
            <person name="Vesth T.C."/>
            <person name="Nybo J."/>
            <person name="Theobald S."/>
            <person name="Brandl J."/>
            <person name="Frisvad J.C."/>
            <person name="Nielsen K.F."/>
            <person name="Lyhne E.K."/>
            <person name="Kogle M.E."/>
            <person name="Kuo A."/>
            <person name="Riley R."/>
            <person name="Clum A."/>
            <person name="Nolan M."/>
            <person name="Lipzen A."/>
            <person name="Salamov A."/>
            <person name="Henrissat B."/>
            <person name="Wiebenga A."/>
            <person name="De vries R.P."/>
            <person name="Grigoriev I.V."/>
            <person name="Mortensen U.H."/>
            <person name="Andersen M.R."/>
            <person name="Baker S.E."/>
        </authorList>
    </citation>
    <scope>NUCLEOTIDE SEQUENCE [LARGE SCALE GENOMIC DNA]</scope>
    <source>
        <strain evidence="1 2">CBS 121057</strain>
    </source>
</reference>
<organism evidence="1 2">
    <name type="scientific">Aspergillus sclerotiicarbonarius (strain CBS 121057 / IBT 28362)</name>
    <dbReference type="NCBI Taxonomy" id="1448318"/>
    <lineage>
        <taxon>Eukaryota</taxon>
        <taxon>Fungi</taxon>
        <taxon>Dikarya</taxon>
        <taxon>Ascomycota</taxon>
        <taxon>Pezizomycotina</taxon>
        <taxon>Eurotiomycetes</taxon>
        <taxon>Eurotiomycetidae</taxon>
        <taxon>Eurotiales</taxon>
        <taxon>Aspergillaceae</taxon>
        <taxon>Aspergillus</taxon>
        <taxon>Aspergillus subgen. Circumdati</taxon>
    </lineage>
</organism>
<dbReference type="Proteomes" id="UP000248423">
    <property type="component" value="Unassembled WGS sequence"/>
</dbReference>
<dbReference type="EMBL" id="KZ826361">
    <property type="protein sequence ID" value="PYI05133.1"/>
    <property type="molecule type" value="Genomic_DNA"/>
</dbReference>
<name>A0A319FER9_ASPSB</name>
<dbReference type="AlphaFoldDB" id="A0A319FER9"/>